<evidence type="ECO:0008006" key="3">
    <source>
        <dbReference type="Google" id="ProtNLM"/>
    </source>
</evidence>
<dbReference type="AlphaFoldDB" id="A0A0B5D611"/>
<dbReference type="CDD" id="cd12952">
    <property type="entry name" value="MMP_ACEL2062"/>
    <property type="match status" value="1"/>
</dbReference>
<protein>
    <recommendedName>
        <fullName evidence="3">Metallopeptidase family protein</fullName>
    </recommendedName>
</protein>
<dbReference type="OrthoDB" id="9806895at2"/>
<name>A0A0B5D611_9CORY</name>
<organism evidence="1 2">
    <name type="scientific">Corynebacterium humireducens NBRC 106098 = DSM 45392</name>
    <dbReference type="NCBI Taxonomy" id="1223515"/>
    <lineage>
        <taxon>Bacteria</taxon>
        <taxon>Bacillati</taxon>
        <taxon>Actinomycetota</taxon>
        <taxon>Actinomycetes</taxon>
        <taxon>Mycobacteriales</taxon>
        <taxon>Corynebacteriaceae</taxon>
        <taxon>Corynebacterium</taxon>
    </lineage>
</organism>
<dbReference type="InterPro" id="IPR038555">
    <property type="entry name" value="Zincin_1_sf"/>
</dbReference>
<reference evidence="1 2" key="1">
    <citation type="submission" date="2013-04" db="EMBL/GenBank/DDBJ databases">
        <title>Complete genome sequence of Corynebacterium humireducens DSM 45392(T), isolated from a wastewater-fed microbial fuel cell.</title>
        <authorList>
            <person name="Ruckert C."/>
            <person name="Albersmeier A."/>
            <person name="Kalinowski J."/>
        </authorList>
    </citation>
    <scope>NUCLEOTIDE SEQUENCE [LARGE SCALE GENOMIC DNA]</scope>
    <source>
        <strain evidence="2">MFC-5</strain>
    </source>
</reference>
<sequence length="115" mass="13407">MVDVSDEDFDEMVNDALDQIPDEFARQLRNVAIQVADYNEEHPSYLGLYVGVALPERTHHHSGFLPDAIFIYRESLKRYAHSEEDLREQVKVTVFHEVGHYFGLEEEDLERLGWG</sequence>
<keyword evidence="2" id="KW-1185">Reference proteome</keyword>
<dbReference type="SUPFAM" id="SSF55486">
    <property type="entry name" value="Metalloproteases ('zincins'), catalytic domain"/>
    <property type="match status" value="1"/>
</dbReference>
<dbReference type="STRING" id="1223515.B842_12130"/>
<accession>A0A0B5D611</accession>
<gene>
    <name evidence="1" type="ORF">B842_12130</name>
</gene>
<evidence type="ECO:0000313" key="1">
    <source>
        <dbReference type="EMBL" id="AJE34271.1"/>
    </source>
</evidence>
<dbReference type="InterPro" id="IPR010428">
    <property type="entry name" value="Zincin_1"/>
</dbReference>
<dbReference type="Gene3D" id="3.30.2010.20">
    <property type="match status" value="1"/>
</dbReference>
<evidence type="ECO:0000313" key="2">
    <source>
        <dbReference type="Proteomes" id="UP000031524"/>
    </source>
</evidence>
<dbReference type="EMBL" id="CP005286">
    <property type="protein sequence ID" value="AJE34271.1"/>
    <property type="molecule type" value="Genomic_DNA"/>
</dbReference>
<dbReference type="Proteomes" id="UP000031524">
    <property type="component" value="Chromosome"/>
</dbReference>
<dbReference type="KEGG" id="chm:B842_12130"/>
<dbReference type="HOGENOM" id="CLU_123836_1_0_11"/>
<dbReference type="RefSeq" id="WP_040086967.1">
    <property type="nucleotide sequence ID" value="NZ_BCSU01000013.1"/>
</dbReference>
<dbReference type="Pfam" id="PF06262">
    <property type="entry name" value="Zincin_1"/>
    <property type="match status" value="1"/>
</dbReference>
<proteinExistence type="predicted"/>